<dbReference type="PANTHER" id="PTHR30121:SF6">
    <property type="entry name" value="SLR6007 PROTEIN"/>
    <property type="match status" value="1"/>
</dbReference>
<dbReference type="Proteomes" id="UP000324162">
    <property type="component" value="Unassembled WGS sequence"/>
</dbReference>
<organism evidence="1 2">
    <name type="scientific">Pseudoalteromonas fuliginea</name>
    <dbReference type="NCBI Taxonomy" id="1872678"/>
    <lineage>
        <taxon>Bacteria</taxon>
        <taxon>Pseudomonadati</taxon>
        <taxon>Pseudomonadota</taxon>
        <taxon>Gammaproteobacteria</taxon>
        <taxon>Alteromonadales</taxon>
        <taxon>Pseudoalteromonadaceae</taxon>
        <taxon>Pseudoalteromonas</taxon>
    </lineage>
</organism>
<dbReference type="AlphaFoldDB" id="A0AB73BH00"/>
<sequence>MKLKPKPVERTDPTLPNLHHLVVGATGSGKSAFIRDKVNFAGARVLAWDVDEDYRLPRVRSIKAFERLIKKSGFGAIRCALTVEPTEENFERFCQLVFAVAHAGAPMVVIVEELADVARIGKASAHWGQLSRKGRKYGVQLYVATQSPQEIDKTIVRQCNFKFCGALNSASAWRSMADNLDLSTKEIKQLENIPKKQIQYWLKDGTKASEKKTLTFK</sequence>
<dbReference type="Gene3D" id="3.40.50.300">
    <property type="entry name" value="P-loop containing nucleotide triphosphate hydrolases"/>
    <property type="match status" value="1"/>
</dbReference>
<evidence type="ECO:0000313" key="1">
    <source>
        <dbReference type="EMBL" id="KAA1160619.1"/>
    </source>
</evidence>
<accession>A0AB73BH00</accession>
<proteinExistence type="predicted"/>
<dbReference type="InterPro" id="IPR051162">
    <property type="entry name" value="T4SS_component"/>
</dbReference>
<dbReference type="InterPro" id="IPR027417">
    <property type="entry name" value="P-loop_NTPase"/>
</dbReference>
<reference evidence="1 2" key="1">
    <citation type="submission" date="2019-01" db="EMBL/GenBank/DDBJ databases">
        <title>Genome sequences of marine Pseudoalteromonas species.</title>
        <authorList>
            <person name="Boraston A.B."/>
            <person name="Hehemann J.-H."/>
            <person name="Vickers C.J."/>
            <person name="Salama-Alber O."/>
            <person name="Abe K."/>
            <person name="Hettle A.J."/>
        </authorList>
    </citation>
    <scope>NUCLEOTIDE SEQUENCE [LARGE SCALE GENOMIC DNA]</scope>
    <source>
        <strain evidence="1 2">PS42</strain>
    </source>
</reference>
<protein>
    <recommendedName>
        <fullName evidence="3">ATP-binding protein</fullName>
    </recommendedName>
</protein>
<dbReference type="SUPFAM" id="SSF52540">
    <property type="entry name" value="P-loop containing nucleoside triphosphate hydrolases"/>
    <property type="match status" value="1"/>
</dbReference>
<comment type="caution">
    <text evidence="1">The sequence shown here is derived from an EMBL/GenBank/DDBJ whole genome shotgun (WGS) entry which is preliminary data.</text>
</comment>
<evidence type="ECO:0008006" key="3">
    <source>
        <dbReference type="Google" id="ProtNLM"/>
    </source>
</evidence>
<name>A0AB73BH00_9GAMM</name>
<dbReference type="PANTHER" id="PTHR30121">
    <property type="entry name" value="UNCHARACTERIZED PROTEIN YJGR-RELATED"/>
    <property type="match status" value="1"/>
</dbReference>
<evidence type="ECO:0000313" key="2">
    <source>
        <dbReference type="Proteomes" id="UP000324162"/>
    </source>
</evidence>
<gene>
    <name evidence="1" type="ORF">EU508_09185</name>
</gene>
<dbReference type="RefSeq" id="WP_149614171.1">
    <property type="nucleotide sequence ID" value="NZ_SEUK01000048.1"/>
</dbReference>
<dbReference type="EMBL" id="SEUK01000048">
    <property type="protein sequence ID" value="KAA1160619.1"/>
    <property type="molecule type" value="Genomic_DNA"/>
</dbReference>